<dbReference type="InterPro" id="IPR043734">
    <property type="entry name" value="DUF5678"/>
</dbReference>
<dbReference type="Pfam" id="PF18929">
    <property type="entry name" value="DUF5678"/>
    <property type="match status" value="1"/>
</dbReference>
<organism evidence="2 3">
    <name type="scientific">Candidatus Segetimicrobium genomatis</name>
    <dbReference type="NCBI Taxonomy" id="2569760"/>
    <lineage>
        <taxon>Bacteria</taxon>
        <taxon>Bacillati</taxon>
        <taxon>Candidatus Sysuimicrobiota</taxon>
        <taxon>Candidatus Sysuimicrobiia</taxon>
        <taxon>Candidatus Sysuimicrobiales</taxon>
        <taxon>Candidatus Segetimicrobiaceae</taxon>
        <taxon>Candidatus Segetimicrobium</taxon>
    </lineage>
</organism>
<comment type="caution">
    <text evidence="2">The sequence shown here is derived from an EMBL/GenBank/DDBJ whole genome shotgun (WGS) entry which is preliminary data.</text>
</comment>
<dbReference type="EMBL" id="VBAK01000012">
    <property type="protein sequence ID" value="TMI93993.1"/>
    <property type="molecule type" value="Genomic_DNA"/>
</dbReference>
<reference evidence="2 3" key="1">
    <citation type="journal article" date="2019" name="Nat. Microbiol.">
        <title>Mediterranean grassland soil C-N compound turnover is dependent on rainfall and depth, and is mediated by genomically divergent microorganisms.</title>
        <authorList>
            <person name="Diamond S."/>
            <person name="Andeer P.F."/>
            <person name="Li Z."/>
            <person name="Crits-Christoph A."/>
            <person name="Burstein D."/>
            <person name="Anantharaman K."/>
            <person name="Lane K.R."/>
            <person name="Thomas B.C."/>
            <person name="Pan C."/>
            <person name="Northen T.R."/>
            <person name="Banfield J.F."/>
        </authorList>
    </citation>
    <scope>NUCLEOTIDE SEQUENCE [LARGE SCALE GENOMIC DNA]</scope>
    <source>
        <strain evidence="2">NP_3</strain>
    </source>
</reference>
<name>A0A537KDZ7_9BACT</name>
<evidence type="ECO:0000313" key="2">
    <source>
        <dbReference type="EMBL" id="TMI93993.1"/>
    </source>
</evidence>
<dbReference type="InterPro" id="IPR010985">
    <property type="entry name" value="Ribbon_hlx_hlx"/>
</dbReference>
<feature type="domain" description="DUF5678" evidence="1">
    <location>
        <begin position="71"/>
        <end position="102"/>
    </location>
</feature>
<evidence type="ECO:0000259" key="1">
    <source>
        <dbReference type="Pfam" id="PF18929"/>
    </source>
</evidence>
<gene>
    <name evidence="2" type="ORF">E6H00_00365</name>
</gene>
<accession>A0A537KDZ7</accession>
<dbReference type="GO" id="GO:0006355">
    <property type="term" value="P:regulation of DNA-templated transcription"/>
    <property type="evidence" value="ECO:0007669"/>
    <property type="project" value="InterPro"/>
</dbReference>
<protein>
    <recommendedName>
        <fullName evidence="1">DUF5678 domain-containing protein</fullName>
    </recommendedName>
</protein>
<sequence>MAQPLRNTTLYLRGIPPDLVRELKARAAQQGLTLTALATTALARALGAPPQDDLGPLEADMAWYDARKRSLLRRYAGEYLAIADRRVLDHDADFSALAARVFARVGVRPVFMPQCVGTSQIAHLRSPRRVPA</sequence>
<dbReference type="SUPFAM" id="SSF47598">
    <property type="entry name" value="Ribbon-helix-helix"/>
    <property type="match status" value="1"/>
</dbReference>
<proteinExistence type="predicted"/>
<evidence type="ECO:0000313" key="3">
    <source>
        <dbReference type="Proteomes" id="UP000318509"/>
    </source>
</evidence>
<dbReference type="Proteomes" id="UP000318509">
    <property type="component" value="Unassembled WGS sequence"/>
</dbReference>
<dbReference type="AlphaFoldDB" id="A0A537KDZ7"/>